<feature type="compositionally biased region" description="Low complexity" evidence="1">
    <location>
        <begin position="163"/>
        <end position="178"/>
    </location>
</feature>
<dbReference type="EMBL" id="ML978735">
    <property type="protein sequence ID" value="KAF2084940.1"/>
    <property type="molecule type" value="Genomic_DNA"/>
</dbReference>
<proteinExistence type="predicted"/>
<dbReference type="Proteomes" id="UP000799776">
    <property type="component" value="Unassembled WGS sequence"/>
</dbReference>
<evidence type="ECO:0000313" key="2">
    <source>
        <dbReference type="EMBL" id="KAF2084940.1"/>
    </source>
</evidence>
<feature type="compositionally biased region" description="Basic residues" evidence="1">
    <location>
        <begin position="341"/>
        <end position="362"/>
    </location>
</feature>
<feature type="region of interest" description="Disordered" evidence="1">
    <location>
        <begin position="317"/>
        <end position="373"/>
    </location>
</feature>
<name>A0A9P4HNH2_9PEZI</name>
<dbReference type="AlphaFoldDB" id="A0A9P4HNH2"/>
<gene>
    <name evidence="2" type="ORF">K490DRAFT_68142</name>
</gene>
<evidence type="ECO:0000256" key="1">
    <source>
        <dbReference type="SAM" id="MobiDB-lite"/>
    </source>
</evidence>
<accession>A0A9P4HNH2</accession>
<sequence>MEEARVDAYGGATQQLTGRDQPQHMASYLPNSTAPHPSQIVLLHREPLATYTMELPMGPHPGAYTQLQRDQHSYGQHQMVQPAYTHDQQCRYFQPTYDQQQLYRHMTPQAVYIASAGAGPQTTYGEPQPSQTLQSAAGTPAPFLHAPAPEGNTSVFSTRPRDVSASSSSSSLDPTSPVFIPNSQGHTAEPHQKFPRYQSQPLHGASSSMAMGIGYGPGPSVPTYQETFFHSGQRQMQMSYPVVAEQPPVCYNIPQASGYSSPYQVQGMQQIFPAAPFADSGLDYHSSQSIQPHLYQMPYQQAPYMALQHTSVLQPVLPPSQPDQPCAHGSLMTDPPADTAHHRRNTSGRGARRRRQRSRKMKQLAPPAYNPQTFSSSYGQYGAVSEAFRFGTHEPSSHSRVASEGNETALSIGGRIVPGGSATPLQTLGPIQRALRTDEIMRAEERKLNEKRLFKSNG</sequence>
<comment type="caution">
    <text evidence="2">The sequence shown here is derived from an EMBL/GenBank/DDBJ whole genome shotgun (WGS) entry which is preliminary data.</text>
</comment>
<keyword evidence="3" id="KW-1185">Reference proteome</keyword>
<reference evidence="2" key="1">
    <citation type="journal article" date="2020" name="Stud. Mycol.">
        <title>101 Dothideomycetes genomes: a test case for predicting lifestyles and emergence of pathogens.</title>
        <authorList>
            <person name="Haridas S."/>
            <person name="Albert R."/>
            <person name="Binder M."/>
            <person name="Bloem J."/>
            <person name="Labutti K."/>
            <person name="Salamov A."/>
            <person name="Andreopoulos B."/>
            <person name="Baker S."/>
            <person name="Barry K."/>
            <person name="Bills G."/>
            <person name="Bluhm B."/>
            <person name="Cannon C."/>
            <person name="Castanera R."/>
            <person name="Culley D."/>
            <person name="Daum C."/>
            <person name="Ezra D."/>
            <person name="Gonzalez J."/>
            <person name="Henrissat B."/>
            <person name="Kuo A."/>
            <person name="Liang C."/>
            <person name="Lipzen A."/>
            <person name="Lutzoni F."/>
            <person name="Magnuson J."/>
            <person name="Mondo S."/>
            <person name="Nolan M."/>
            <person name="Ohm R."/>
            <person name="Pangilinan J."/>
            <person name="Park H.-J."/>
            <person name="Ramirez L."/>
            <person name="Alfaro M."/>
            <person name="Sun H."/>
            <person name="Tritt A."/>
            <person name="Yoshinaga Y."/>
            <person name="Zwiers L.-H."/>
            <person name="Turgeon B."/>
            <person name="Goodwin S."/>
            <person name="Spatafora J."/>
            <person name="Crous P."/>
            <person name="Grigoriev I."/>
        </authorList>
    </citation>
    <scope>NUCLEOTIDE SEQUENCE</scope>
    <source>
        <strain evidence="2">CBS 121410</strain>
    </source>
</reference>
<evidence type="ECO:0000313" key="3">
    <source>
        <dbReference type="Proteomes" id="UP000799776"/>
    </source>
</evidence>
<protein>
    <submittedName>
        <fullName evidence="2">Uncharacterized protein</fullName>
    </submittedName>
</protein>
<feature type="region of interest" description="Disordered" evidence="1">
    <location>
        <begin position="1"/>
        <end position="25"/>
    </location>
</feature>
<organism evidence="2 3">
    <name type="scientific">Saccharata proteae CBS 121410</name>
    <dbReference type="NCBI Taxonomy" id="1314787"/>
    <lineage>
        <taxon>Eukaryota</taxon>
        <taxon>Fungi</taxon>
        <taxon>Dikarya</taxon>
        <taxon>Ascomycota</taxon>
        <taxon>Pezizomycotina</taxon>
        <taxon>Dothideomycetes</taxon>
        <taxon>Dothideomycetes incertae sedis</taxon>
        <taxon>Botryosphaeriales</taxon>
        <taxon>Saccharataceae</taxon>
        <taxon>Saccharata</taxon>
    </lineage>
</organism>
<feature type="compositionally biased region" description="Polar residues" evidence="1">
    <location>
        <begin position="120"/>
        <end position="137"/>
    </location>
</feature>
<feature type="region of interest" description="Disordered" evidence="1">
    <location>
        <begin position="119"/>
        <end position="205"/>
    </location>
</feature>